<evidence type="ECO:0000313" key="6">
    <source>
        <dbReference type="Proteomes" id="UP000712600"/>
    </source>
</evidence>
<dbReference type="EMBL" id="QGKX02001290">
    <property type="protein sequence ID" value="KAF3537656.1"/>
    <property type="molecule type" value="Genomic_DNA"/>
</dbReference>
<proteinExistence type="predicted"/>
<sequence length="472" mass="54076">MENYHELVSSTRVMLDGSNYGLWKSRMRSIIRGIDAMAWKSVTTGWSEPKAKDENGSTSQRAGEGEKRTFESEKNEHKAEIQCHECKGYGHYKTDCPTVRRREIKCYKCKGIGHTQLECVNDQKRRHEKSMIGIDEIDSEEDSDEEELANFVVFIGITEFVEGETDTDDAQSSADGDDEISYQELCQTVVQIGKENLCLKKEKSWLEDTVINLRIELDDERKKEASNSDLKKENVRLAVHIKLLEKQVKDEKARSSDLNAKLEHHYKTVRMLTGSKELDKILSLGRQDQTSRGLGYTGYGESDTEPIKFVPSSNSMGRTTTEAFIGITEFVEGETDTDDDQSSADGDDGIKYQELCQTVVKIGKENLYLKKEKIWLEDTVINLRKELDDERKKEASKSDLKNENVRLVVHIKLLEKQVKDEKARSSDLNAKLEHHYKTVRMLTGSKELDKILNLGRQDHTSRGLGYTWVWRE</sequence>
<dbReference type="SMART" id="SM00343">
    <property type="entry name" value="ZnF_C2HC"/>
    <property type="match status" value="2"/>
</dbReference>
<feature type="coiled-coil region" evidence="2">
    <location>
        <begin position="397"/>
        <end position="431"/>
    </location>
</feature>
<dbReference type="Gene3D" id="4.10.60.10">
    <property type="entry name" value="Zinc finger, CCHC-type"/>
    <property type="match status" value="1"/>
</dbReference>
<evidence type="ECO:0000256" key="1">
    <source>
        <dbReference type="PROSITE-ProRule" id="PRU00047"/>
    </source>
</evidence>
<dbReference type="InterPro" id="IPR036875">
    <property type="entry name" value="Znf_CCHC_sf"/>
</dbReference>
<gene>
    <name evidence="5" type="ORF">F2Q69_00024413</name>
</gene>
<dbReference type="SUPFAM" id="SSF57756">
    <property type="entry name" value="Retrovirus zinc finger-like domains"/>
    <property type="match status" value="1"/>
</dbReference>
<feature type="region of interest" description="Disordered" evidence="3">
    <location>
        <begin position="45"/>
        <end position="75"/>
    </location>
</feature>
<keyword evidence="2" id="KW-0175">Coiled coil</keyword>
<evidence type="ECO:0000256" key="3">
    <source>
        <dbReference type="SAM" id="MobiDB-lite"/>
    </source>
</evidence>
<keyword evidence="1" id="KW-0479">Metal-binding</keyword>
<dbReference type="InterPro" id="IPR001878">
    <property type="entry name" value="Znf_CCHC"/>
</dbReference>
<feature type="compositionally biased region" description="Basic and acidic residues" evidence="3">
    <location>
        <begin position="63"/>
        <end position="75"/>
    </location>
</feature>
<dbReference type="AlphaFoldDB" id="A0A8S9Q7C5"/>
<keyword evidence="1" id="KW-0862">Zinc</keyword>
<organism evidence="5 6">
    <name type="scientific">Brassica cretica</name>
    <name type="common">Mustard</name>
    <dbReference type="NCBI Taxonomy" id="69181"/>
    <lineage>
        <taxon>Eukaryota</taxon>
        <taxon>Viridiplantae</taxon>
        <taxon>Streptophyta</taxon>
        <taxon>Embryophyta</taxon>
        <taxon>Tracheophyta</taxon>
        <taxon>Spermatophyta</taxon>
        <taxon>Magnoliopsida</taxon>
        <taxon>eudicotyledons</taxon>
        <taxon>Gunneridae</taxon>
        <taxon>Pentapetalae</taxon>
        <taxon>rosids</taxon>
        <taxon>malvids</taxon>
        <taxon>Brassicales</taxon>
        <taxon>Brassicaceae</taxon>
        <taxon>Brassiceae</taxon>
        <taxon>Brassica</taxon>
    </lineage>
</organism>
<evidence type="ECO:0000256" key="2">
    <source>
        <dbReference type="SAM" id="Coils"/>
    </source>
</evidence>
<dbReference type="PROSITE" id="PS50158">
    <property type="entry name" value="ZF_CCHC"/>
    <property type="match status" value="1"/>
</dbReference>
<comment type="caution">
    <text evidence="5">The sequence shown here is derived from an EMBL/GenBank/DDBJ whole genome shotgun (WGS) entry which is preliminary data.</text>
</comment>
<dbReference type="Proteomes" id="UP000712600">
    <property type="component" value="Unassembled WGS sequence"/>
</dbReference>
<evidence type="ECO:0000259" key="4">
    <source>
        <dbReference type="PROSITE" id="PS50158"/>
    </source>
</evidence>
<evidence type="ECO:0000313" key="5">
    <source>
        <dbReference type="EMBL" id="KAF3537656.1"/>
    </source>
</evidence>
<keyword evidence="1" id="KW-0863">Zinc-finger</keyword>
<feature type="domain" description="CCHC-type" evidence="4">
    <location>
        <begin position="83"/>
        <end position="97"/>
    </location>
</feature>
<dbReference type="GO" id="GO:0008270">
    <property type="term" value="F:zinc ion binding"/>
    <property type="evidence" value="ECO:0007669"/>
    <property type="project" value="UniProtKB-KW"/>
</dbReference>
<reference evidence="5" key="1">
    <citation type="submission" date="2019-12" db="EMBL/GenBank/DDBJ databases">
        <title>Genome sequencing and annotation of Brassica cretica.</title>
        <authorList>
            <person name="Studholme D.J."/>
            <person name="Sarris P."/>
        </authorList>
    </citation>
    <scope>NUCLEOTIDE SEQUENCE</scope>
    <source>
        <strain evidence="5">PFS-109/04</strain>
        <tissue evidence="5">Leaf</tissue>
    </source>
</reference>
<name>A0A8S9Q7C5_BRACR</name>
<protein>
    <recommendedName>
        <fullName evidence="4">CCHC-type domain-containing protein</fullName>
    </recommendedName>
</protein>
<accession>A0A8S9Q7C5</accession>
<feature type="coiled-coil region" evidence="2">
    <location>
        <begin position="227"/>
        <end position="261"/>
    </location>
</feature>
<dbReference type="GO" id="GO:0003676">
    <property type="term" value="F:nucleic acid binding"/>
    <property type="evidence" value="ECO:0007669"/>
    <property type="project" value="InterPro"/>
</dbReference>